<sequence>MSSNKKYTLDRIEEGMYVFWESPEEMNQLVLPTTTFDVTVEEGDIVCITFDGIKYHLEVFKEETLEKHKKVSALLEKLKNKSN</sequence>
<evidence type="ECO:0000313" key="2">
    <source>
        <dbReference type="Proteomes" id="UP000640786"/>
    </source>
</evidence>
<accession>A0ABR8RCQ0</accession>
<gene>
    <name evidence="1" type="ORF">H9650_15780</name>
</gene>
<dbReference type="Proteomes" id="UP000640786">
    <property type="component" value="Unassembled WGS sequence"/>
</dbReference>
<dbReference type="RefSeq" id="WP_144539129.1">
    <property type="nucleotide sequence ID" value="NZ_JACSQO010000009.1"/>
</dbReference>
<organism evidence="1 2">
    <name type="scientific">Psychrobacillus faecigallinarum</name>
    <dbReference type="NCBI Taxonomy" id="2762235"/>
    <lineage>
        <taxon>Bacteria</taxon>
        <taxon>Bacillati</taxon>
        <taxon>Bacillota</taxon>
        <taxon>Bacilli</taxon>
        <taxon>Bacillales</taxon>
        <taxon>Bacillaceae</taxon>
        <taxon>Psychrobacillus</taxon>
    </lineage>
</organism>
<reference evidence="1 2" key="1">
    <citation type="submission" date="2020-08" db="EMBL/GenBank/DDBJ databases">
        <title>A Genomic Blueprint of the Chicken Gut Microbiome.</title>
        <authorList>
            <person name="Gilroy R."/>
            <person name="Ravi A."/>
            <person name="Getino M."/>
            <person name="Pursley I."/>
            <person name="Horton D.L."/>
            <person name="Alikhan N.-F."/>
            <person name="Baker D."/>
            <person name="Gharbi K."/>
            <person name="Hall N."/>
            <person name="Watson M."/>
            <person name="Adriaenssens E.M."/>
            <person name="Foster-Nyarko E."/>
            <person name="Jarju S."/>
            <person name="Secka A."/>
            <person name="Antonio M."/>
            <person name="Oren A."/>
            <person name="Chaudhuri R."/>
            <person name="La Ragione R.M."/>
            <person name="Hildebrand F."/>
            <person name="Pallen M.J."/>
        </authorList>
    </citation>
    <scope>NUCLEOTIDE SEQUENCE [LARGE SCALE GENOMIC DNA]</scope>
    <source>
        <strain evidence="1 2">Sa2BUA9</strain>
    </source>
</reference>
<evidence type="ECO:0000313" key="1">
    <source>
        <dbReference type="EMBL" id="MBD7945571.1"/>
    </source>
</evidence>
<dbReference type="Pfam" id="PF11213">
    <property type="entry name" value="DUF3006"/>
    <property type="match status" value="1"/>
</dbReference>
<keyword evidence="2" id="KW-1185">Reference proteome</keyword>
<dbReference type="InterPro" id="IPR021377">
    <property type="entry name" value="DUF3006"/>
</dbReference>
<comment type="caution">
    <text evidence="1">The sequence shown here is derived from an EMBL/GenBank/DDBJ whole genome shotgun (WGS) entry which is preliminary data.</text>
</comment>
<dbReference type="EMBL" id="JACSQO010000009">
    <property type="protein sequence ID" value="MBD7945571.1"/>
    <property type="molecule type" value="Genomic_DNA"/>
</dbReference>
<proteinExistence type="predicted"/>
<name>A0ABR8RCQ0_9BACI</name>
<protein>
    <submittedName>
        <fullName evidence="1">DUF3006 domain-containing protein</fullName>
    </submittedName>
</protein>